<evidence type="ECO:0000313" key="9">
    <source>
        <dbReference type="EMBL" id="MFC0391930.1"/>
    </source>
</evidence>
<dbReference type="SUPFAM" id="SSF103473">
    <property type="entry name" value="MFS general substrate transporter"/>
    <property type="match status" value="1"/>
</dbReference>
<feature type="transmembrane region" description="Helical" evidence="7">
    <location>
        <begin position="12"/>
        <end position="35"/>
    </location>
</feature>
<evidence type="ECO:0000313" key="10">
    <source>
        <dbReference type="Proteomes" id="UP001589818"/>
    </source>
</evidence>
<feature type="transmembrane region" description="Helical" evidence="7">
    <location>
        <begin position="147"/>
        <end position="169"/>
    </location>
</feature>
<reference evidence="9 10" key="1">
    <citation type="submission" date="2024-09" db="EMBL/GenBank/DDBJ databases">
        <authorList>
            <person name="Sun Q."/>
            <person name="Mori K."/>
        </authorList>
    </citation>
    <scope>NUCLEOTIDE SEQUENCE [LARGE SCALE GENOMIC DNA]</scope>
    <source>
        <strain evidence="9 10">CCM 4839</strain>
    </source>
</reference>
<protein>
    <submittedName>
        <fullName evidence="9">MFS transporter</fullName>
    </submittedName>
</protein>
<feature type="transmembrane region" description="Helical" evidence="7">
    <location>
        <begin position="301"/>
        <end position="320"/>
    </location>
</feature>
<dbReference type="Pfam" id="PF07690">
    <property type="entry name" value="MFS_1"/>
    <property type="match status" value="1"/>
</dbReference>
<proteinExistence type="predicted"/>
<feature type="transmembrane region" description="Helical" evidence="7">
    <location>
        <begin position="326"/>
        <end position="351"/>
    </location>
</feature>
<evidence type="ECO:0000256" key="4">
    <source>
        <dbReference type="ARBA" id="ARBA00022692"/>
    </source>
</evidence>
<keyword evidence="10" id="KW-1185">Reference proteome</keyword>
<dbReference type="CDD" id="cd17369">
    <property type="entry name" value="MFS_ShiA_like"/>
    <property type="match status" value="1"/>
</dbReference>
<keyword evidence="5 7" id="KW-1133">Transmembrane helix</keyword>
<dbReference type="InterPro" id="IPR011701">
    <property type="entry name" value="MFS"/>
</dbReference>
<dbReference type="RefSeq" id="WP_204820289.1">
    <property type="nucleotide sequence ID" value="NZ_JANHOF010000007.1"/>
</dbReference>
<feature type="transmembrane region" description="Helical" evidence="7">
    <location>
        <begin position="271"/>
        <end position="289"/>
    </location>
</feature>
<name>A0ABV6JAL3_9BACL</name>
<dbReference type="EMBL" id="JBHLVF010000013">
    <property type="protein sequence ID" value="MFC0391930.1"/>
    <property type="molecule type" value="Genomic_DNA"/>
</dbReference>
<dbReference type="PROSITE" id="PS50850">
    <property type="entry name" value="MFS"/>
    <property type="match status" value="1"/>
</dbReference>
<dbReference type="Proteomes" id="UP001589818">
    <property type="component" value="Unassembled WGS sequence"/>
</dbReference>
<evidence type="ECO:0000259" key="8">
    <source>
        <dbReference type="PROSITE" id="PS50850"/>
    </source>
</evidence>
<dbReference type="Gene3D" id="1.20.1250.20">
    <property type="entry name" value="MFS general substrate transporter like domains"/>
    <property type="match status" value="2"/>
</dbReference>
<dbReference type="PANTHER" id="PTHR43045">
    <property type="entry name" value="SHIKIMATE TRANSPORTER"/>
    <property type="match status" value="1"/>
</dbReference>
<dbReference type="InterPro" id="IPR005829">
    <property type="entry name" value="Sugar_transporter_CS"/>
</dbReference>
<keyword evidence="4 7" id="KW-0812">Transmembrane</keyword>
<accession>A0ABV6JAL3</accession>
<evidence type="ECO:0000256" key="3">
    <source>
        <dbReference type="ARBA" id="ARBA00022475"/>
    </source>
</evidence>
<evidence type="ECO:0000256" key="6">
    <source>
        <dbReference type="ARBA" id="ARBA00023136"/>
    </source>
</evidence>
<evidence type="ECO:0000256" key="5">
    <source>
        <dbReference type="ARBA" id="ARBA00022989"/>
    </source>
</evidence>
<feature type="transmembrane region" description="Helical" evidence="7">
    <location>
        <begin position="181"/>
        <end position="200"/>
    </location>
</feature>
<feature type="domain" description="Major facilitator superfamily (MFS) profile" evidence="8">
    <location>
        <begin position="9"/>
        <end position="418"/>
    </location>
</feature>
<comment type="subcellular location">
    <subcellularLocation>
        <location evidence="1">Cell membrane</location>
        <topology evidence="1">Multi-pass membrane protein</topology>
    </subcellularLocation>
</comment>
<feature type="transmembrane region" description="Helical" evidence="7">
    <location>
        <begin position="363"/>
        <end position="382"/>
    </location>
</feature>
<dbReference type="PANTHER" id="PTHR43045:SF1">
    <property type="entry name" value="SHIKIMATE TRANSPORTER"/>
    <property type="match status" value="1"/>
</dbReference>
<evidence type="ECO:0000256" key="2">
    <source>
        <dbReference type="ARBA" id="ARBA00022448"/>
    </source>
</evidence>
<feature type="transmembrane region" description="Helical" evidence="7">
    <location>
        <begin position="82"/>
        <end position="100"/>
    </location>
</feature>
<dbReference type="PROSITE" id="PS00217">
    <property type="entry name" value="SUGAR_TRANSPORT_2"/>
    <property type="match status" value="1"/>
</dbReference>
<comment type="caution">
    <text evidence="9">The sequence shown here is derived from an EMBL/GenBank/DDBJ whole genome shotgun (WGS) entry which is preliminary data.</text>
</comment>
<keyword evidence="2" id="KW-0813">Transport</keyword>
<keyword evidence="6 7" id="KW-0472">Membrane</keyword>
<evidence type="ECO:0000256" key="7">
    <source>
        <dbReference type="SAM" id="Phobius"/>
    </source>
</evidence>
<organism evidence="9 10">
    <name type="scientific">Paenibacillus mendelii</name>
    <dbReference type="NCBI Taxonomy" id="206163"/>
    <lineage>
        <taxon>Bacteria</taxon>
        <taxon>Bacillati</taxon>
        <taxon>Bacillota</taxon>
        <taxon>Bacilli</taxon>
        <taxon>Bacillales</taxon>
        <taxon>Paenibacillaceae</taxon>
        <taxon>Paenibacillus</taxon>
    </lineage>
</organism>
<evidence type="ECO:0000256" key="1">
    <source>
        <dbReference type="ARBA" id="ARBA00004651"/>
    </source>
</evidence>
<keyword evidence="3" id="KW-1003">Cell membrane</keyword>
<sequence length="430" mass="46607">MSQVSMKRVAGASFIGALVEWYDFFLYGTAAALIFNKLFFPNLDPLMGTLVAFATFGAGFVARPIGGLIFGHYGDKIGRKTILILTLLLMGGATFLIGVLPTYNSIGIWAPIILVTLRLLQGLGIGGEYGGAALLTIEHSPREKRGFWGGVVQSATSGGLLLASGVFSLTTLLSEEQFMSWGWRLPFLFSIVLLGVGTFIRLKISETPAFQEVKDNNEVAKFPVMELFRKYPKNVLVSMGARVAESVSANVTNAFAITYVTTKLGLPKQEALTGILIAAAVAIIISPLFGGLSDRIGRRPVYLGGAIFLALFTFPYFFMLNTGSTTIVWLALIIGYAFGSTLMLSVQSVYLTEMFGVRVRYSALSVVYQVSSILGGFTPLIATYLLDRNGGNPWYVATFMFITALITIASVYFSKETFKKDVAEQEALSS</sequence>
<gene>
    <name evidence="9" type="ORF">ACFFJ8_11215</name>
</gene>
<dbReference type="InterPro" id="IPR020846">
    <property type="entry name" value="MFS_dom"/>
</dbReference>
<feature type="transmembrane region" description="Helical" evidence="7">
    <location>
        <begin position="394"/>
        <end position="413"/>
    </location>
</feature>
<dbReference type="InterPro" id="IPR036259">
    <property type="entry name" value="MFS_trans_sf"/>
</dbReference>
<feature type="transmembrane region" description="Helical" evidence="7">
    <location>
        <begin position="47"/>
        <end position="70"/>
    </location>
</feature>